<dbReference type="GO" id="GO:0005737">
    <property type="term" value="C:cytoplasm"/>
    <property type="evidence" value="ECO:0007669"/>
    <property type="project" value="UniProtKB-SubCell"/>
</dbReference>
<comment type="caution">
    <text evidence="8">The sequence shown here is derived from an EMBL/GenBank/DDBJ whole genome shotgun (WGS) entry which is preliminary data.</text>
</comment>
<dbReference type="InterPro" id="IPR029063">
    <property type="entry name" value="SAM-dependent_MTases_sf"/>
</dbReference>
<dbReference type="GO" id="GO:0008033">
    <property type="term" value="P:tRNA processing"/>
    <property type="evidence" value="ECO:0007669"/>
    <property type="project" value="UniProtKB-UniRule"/>
</dbReference>
<dbReference type="GO" id="GO:0032259">
    <property type="term" value="P:methylation"/>
    <property type="evidence" value="ECO:0007669"/>
    <property type="project" value="UniProtKB-KW"/>
</dbReference>
<sequence>MGNFRFKQFEIEQDRCAMKVGTDGVLLGAWAQGGRRILDIGSGTGLISLMMAQRFPEAEVVGIDMDADACGQARENVMASPFRDRVEIECCRLQDFGADGCALETAGLKAGASETGALEAGASEASSSVFDAIVSNPPFFVGSLKNPDSKRMMARHTDSLPFRDLFAGVKRLLSDDGIFSAIVPVEVVEQFVAESCILGFYLIRKCGVKTVERKQPKRFMLSFAKHRISPYEEHVETMMDSQGNRSEWYRKITEEFYL</sequence>
<evidence type="ECO:0000256" key="1">
    <source>
        <dbReference type="ARBA" id="ARBA00022490"/>
    </source>
</evidence>
<evidence type="ECO:0000256" key="6">
    <source>
        <dbReference type="HAMAP-Rule" id="MF_01872"/>
    </source>
</evidence>
<dbReference type="InterPro" id="IPR002052">
    <property type="entry name" value="DNA_methylase_N6_adenine_CS"/>
</dbReference>
<dbReference type="CDD" id="cd02440">
    <property type="entry name" value="AdoMet_MTases"/>
    <property type="match status" value="1"/>
</dbReference>
<dbReference type="GO" id="GO:0016430">
    <property type="term" value="F:tRNA (adenine-N6)-methyltransferase activity"/>
    <property type="evidence" value="ECO:0007669"/>
    <property type="project" value="UniProtKB-UniRule"/>
</dbReference>
<dbReference type="PANTHER" id="PTHR47739">
    <property type="entry name" value="TRNA1(VAL) (ADENINE(37)-N6)-METHYLTRANSFERASE"/>
    <property type="match status" value="1"/>
</dbReference>
<feature type="domain" description="Methyltransferase" evidence="7">
    <location>
        <begin position="37"/>
        <end position="96"/>
    </location>
</feature>
<proteinExistence type="inferred from homology"/>
<evidence type="ECO:0000313" key="8">
    <source>
        <dbReference type="EMBL" id="MQN32277.1"/>
    </source>
</evidence>
<comment type="subcellular location">
    <subcellularLocation>
        <location evidence="6">Cytoplasm</location>
    </subcellularLocation>
</comment>
<dbReference type="Pfam" id="PF13649">
    <property type="entry name" value="Methyltransf_25"/>
    <property type="match status" value="1"/>
</dbReference>
<evidence type="ECO:0000256" key="2">
    <source>
        <dbReference type="ARBA" id="ARBA00022603"/>
    </source>
</evidence>
<dbReference type="EMBL" id="VZCR01000061">
    <property type="protein sequence ID" value="MQN32277.1"/>
    <property type="molecule type" value="Genomic_DNA"/>
</dbReference>
<evidence type="ECO:0000256" key="4">
    <source>
        <dbReference type="ARBA" id="ARBA00022691"/>
    </source>
</evidence>
<dbReference type="GO" id="GO:0003676">
    <property type="term" value="F:nucleic acid binding"/>
    <property type="evidence" value="ECO:0007669"/>
    <property type="project" value="InterPro"/>
</dbReference>
<comment type="function">
    <text evidence="6">Specifically methylates the adenine in position 37 of tRNA(1)(Val) (anticodon cmo5UAC).</text>
</comment>
<reference evidence="9" key="1">
    <citation type="submission" date="2019-09" db="EMBL/GenBank/DDBJ databases">
        <title>Distinct polysaccharide growth profiles of human intestinal Prevotella copri isolates.</title>
        <authorList>
            <person name="Fehlner-Peach H."/>
            <person name="Magnabosco C."/>
            <person name="Raghavan V."/>
            <person name="Scher J.U."/>
            <person name="Tett A."/>
            <person name="Cox L.M."/>
            <person name="Gottsegen C."/>
            <person name="Watters A."/>
            <person name="Wiltshire- Gordon J.D."/>
            <person name="Segata N."/>
            <person name="Bonneau R."/>
            <person name="Littman D.R."/>
        </authorList>
    </citation>
    <scope>NUCLEOTIDE SEQUENCE [LARGE SCALE GENOMIC DNA]</scope>
    <source>
        <strain evidence="9">iAP146</strain>
    </source>
</reference>
<dbReference type="PANTHER" id="PTHR47739:SF1">
    <property type="entry name" value="TRNA1(VAL) (ADENINE(37)-N6)-METHYLTRANSFERASE"/>
    <property type="match status" value="1"/>
</dbReference>
<dbReference type="Gene3D" id="3.40.50.150">
    <property type="entry name" value="Vaccinia Virus protein VP39"/>
    <property type="match status" value="1"/>
</dbReference>
<keyword evidence="3 6" id="KW-0808">Transferase</keyword>
<evidence type="ECO:0000259" key="7">
    <source>
        <dbReference type="Pfam" id="PF13649"/>
    </source>
</evidence>
<keyword evidence="4 6" id="KW-0949">S-adenosyl-L-methionine</keyword>
<keyword evidence="5 6" id="KW-0819">tRNA processing</keyword>
<organism evidence="8 9">
    <name type="scientific">Segatella copri</name>
    <dbReference type="NCBI Taxonomy" id="165179"/>
    <lineage>
        <taxon>Bacteria</taxon>
        <taxon>Pseudomonadati</taxon>
        <taxon>Bacteroidota</taxon>
        <taxon>Bacteroidia</taxon>
        <taxon>Bacteroidales</taxon>
        <taxon>Prevotellaceae</taxon>
        <taxon>Segatella</taxon>
    </lineage>
</organism>
<accession>A0AAW9T8L8</accession>
<name>A0AAW9T8L8_9BACT</name>
<dbReference type="EC" id="2.1.1.223" evidence="6"/>
<dbReference type="InterPro" id="IPR041698">
    <property type="entry name" value="Methyltransf_25"/>
</dbReference>
<dbReference type="InterPro" id="IPR022882">
    <property type="entry name" value="tRNA_adenine-N6_MeTrfase"/>
</dbReference>
<evidence type="ECO:0000256" key="3">
    <source>
        <dbReference type="ARBA" id="ARBA00022679"/>
    </source>
</evidence>
<dbReference type="SUPFAM" id="SSF53335">
    <property type="entry name" value="S-adenosyl-L-methionine-dependent methyltransferases"/>
    <property type="match status" value="1"/>
</dbReference>
<keyword evidence="2 6" id="KW-0489">Methyltransferase</keyword>
<dbReference type="HAMAP" id="MF_01872">
    <property type="entry name" value="tRNA_methyltr_YfiC"/>
    <property type="match status" value="1"/>
</dbReference>
<comment type="catalytic activity">
    <reaction evidence="6">
        <text>adenosine(37) in tRNA1(Val) + S-adenosyl-L-methionine = N(6)-methyladenosine(37) in tRNA1(Val) + S-adenosyl-L-homocysteine + H(+)</text>
        <dbReference type="Rhea" id="RHEA:43160"/>
        <dbReference type="Rhea" id="RHEA-COMP:10369"/>
        <dbReference type="Rhea" id="RHEA-COMP:10370"/>
        <dbReference type="ChEBI" id="CHEBI:15378"/>
        <dbReference type="ChEBI" id="CHEBI:57856"/>
        <dbReference type="ChEBI" id="CHEBI:59789"/>
        <dbReference type="ChEBI" id="CHEBI:74411"/>
        <dbReference type="ChEBI" id="CHEBI:74449"/>
        <dbReference type="EC" id="2.1.1.223"/>
    </reaction>
</comment>
<dbReference type="PROSITE" id="PS00092">
    <property type="entry name" value="N6_MTASE"/>
    <property type="match status" value="1"/>
</dbReference>
<dbReference type="AlphaFoldDB" id="A0AAW9T8L8"/>
<dbReference type="InterPro" id="IPR050210">
    <property type="entry name" value="tRNA_Adenine-N(6)_MTase"/>
</dbReference>
<gene>
    <name evidence="8" type="ORF">F7D90_10005</name>
</gene>
<protein>
    <recommendedName>
        <fullName evidence="6">tRNA1(Val) (adenine(37)-N6)-methyltransferase</fullName>
        <ecNumber evidence="6">2.1.1.223</ecNumber>
    </recommendedName>
    <alternativeName>
        <fullName evidence="6">tRNA m6A37 methyltransferase</fullName>
    </alternativeName>
</protein>
<keyword evidence="1 6" id="KW-0963">Cytoplasm</keyword>
<dbReference type="Proteomes" id="UP000420707">
    <property type="component" value="Unassembled WGS sequence"/>
</dbReference>
<comment type="similarity">
    <text evidence="6">Belongs to the methyltransferase superfamily. tRNA (adenine-N(6)-)-methyltransferase family.</text>
</comment>
<evidence type="ECO:0000313" key="9">
    <source>
        <dbReference type="Proteomes" id="UP000420707"/>
    </source>
</evidence>
<dbReference type="RefSeq" id="WP_153085114.1">
    <property type="nucleotide sequence ID" value="NZ_VZAM01000055.1"/>
</dbReference>
<evidence type="ECO:0000256" key="5">
    <source>
        <dbReference type="ARBA" id="ARBA00022694"/>
    </source>
</evidence>